<dbReference type="InterPro" id="IPR015424">
    <property type="entry name" value="PyrdxlP-dep_Trfase"/>
</dbReference>
<reference evidence="1" key="1">
    <citation type="submission" date="2020-03" db="EMBL/GenBank/DDBJ databases">
        <title>The deep terrestrial virosphere.</title>
        <authorList>
            <person name="Holmfeldt K."/>
            <person name="Nilsson E."/>
            <person name="Simone D."/>
            <person name="Lopez-Fernandez M."/>
            <person name="Wu X."/>
            <person name="de Brujin I."/>
            <person name="Lundin D."/>
            <person name="Andersson A."/>
            <person name="Bertilsson S."/>
            <person name="Dopson M."/>
        </authorList>
    </citation>
    <scope>NUCLEOTIDE SEQUENCE</scope>
    <source>
        <strain evidence="1">MM415A00136</strain>
    </source>
</reference>
<proteinExistence type="predicted"/>
<dbReference type="EMBL" id="MT145195">
    <property type="protein sequence ID" value="QJI05152.1"/>
    <property type="molecule type" value="Genomic_DNA"/>
</dbReference>
<keyword evidence="1" id="KW-0808">Transferase</keyword>
<dbReference type="SUPFAM" id="SSF53383">
    <property type="entry name" value="PLP-dependent transferases"/>
    <property type="match status" value="1"/>
</dbReference>
<gene>
    <name evidence="1" type="ORF">MM415A00136_0034</name>
</gene>
<dbReference type="InterPro" id="IPR000653">
    <property type="entry name" value="DegT/StrS_aminotransferase"/>
</dbReference>
<dbReference type="PIRSF" id="PIRSF000390">
    <property type="entry name" value="PLP_StrS"/>
    <property type="match status" value="1"/>
</dbReference>
<dbReference type="PANTHER" id="PTHR30244">
    <property type="entry name" value="TRANSAMINASE"/>
    <property type="match status" value="1"/>
</dbReference>
<sequence>MRKINYGGMILGQEEKDAINRIVEKNWWPAGEECIMMEREAADYLGIKHCVLANSGSSAGLLGLASLELPKGSEVIIPATTFPTIFNIILQLGLKPVVCDSKIGSYTLDVDEVRKLIRRKTRAIIAVHPVGNPVDMPRLMKLVEGRGIYVLEDNCDGWGGSIVRQTLDRNELTGELRTVSQKLGTFGHLSFTSFHAAHICSMGQGGGVFTNDDEIARRVMMYRDWGRQSDIPRRTNDGKWEDLPADYDMRFIYEKVGWNLGPLELQCAMGREQLKKVEDIKAKRKANYEYFIERLEGYPGLIMPDVVEGADPSWFALPLTYTGDRGKLVEHLEERGIETRSMFAGNILKHPAYKGLKVRKGNLSHADYILEHSFWIGVHPTLTEEEREYVVQAFDDFFNE</sequence>
<dbReference type="GO" id="GO:0030170">
    <property type="term" value="F:pyridoxal phosphate binding"/>
    <property type="evidence" value="ECO:0007669"/>
    <property type="project" value="TreeGrafter"/>
</dbReference>
<dbReference type="CDD" id="cd00616">
    <property type="entry name" value="AHBA_syn"/>
    <property type="match status" value="1"/>
</dbReference>
<dbReference type="Gene3D" id="3.40.640.10">
    <property type="entry name" value="Type I PLP-dependent aspartate aminotransferase-like (Major domain)"/>
    <property type="match status" value="1"/>
</dbReference>
<evidence type="ECO:0000313" key="1">
    <source>
        <dbReference type="EMBL" id="QJI05152.1"/>
    </source>
</evidence>
<dbReference type="GO" id="GO:0000271">
    <property type="term" value="P:polysaccharide biosynthetic process"/>
    <property type="evidence" value="ECO:0007669"/>
    <property type="project" value="TreeGrafter"/>
</dbReference>
<dbReference type="AlphaFoldDB" id="A0A6M3Y4Y7"/>
<dbReference type="Pfam" id="PF01041">
    <property type="entry name" value="DegT_DnrJ_EryC1"/>
    <property type="match status" value="1"/>
</dbReference>
<accession>A0A6M3Y4Y7</accession>
<dbReference type="PANTHER" id="PTHR30244:SF34">
    <property type="entry name" value="DTDP-4-AMINO-4,6-DIDEOXYGALACTOSE TRANSAMINASE"/>
    <property type="match status" value="1"/>
</dbReference>
<organism evidence="1">
    <name type="scientific">viral metagenome</name>
    <dbReference type="NCBI Taxonomy" id="1070528"/>
    <lineage>
        <taxon>unclassified sequences</taxon>
        <taxon>metagenomes</taxon>
        <taxon>organismal metagenomes</taxon>
    </lineage>
</organism>
<keyword evidence="1" id="KW-0032">Aminotransferase</keyword>
<protein>
    <submittedName>
        <fullName evidence="1">Putative DegT/DnrJ/EryC1/StrS aminotransferase family protein</fullName>
    </submittedName>
</protein>
<dbReference type="Gene3D" id="3.90.1150.10">
    <property type="entry name" value="Aspartate Aminotransferase, domain 1"/>
    <property type="match status" value="1"/>
</dbReference>
<dbReference type="InterPro" id="IPR015422">
    <property type="entry name" value="PyrdxlP-dep_Trfase_small"/>
</dbReference>
<dbReference type="GO" id="GO:0008483">
    <property type="term" value="F:transaminase activity"/>
    <property type="evidence" value="ECO:0007669"/>
    <property type="project" value="UniProtKB-KW"/>
</dbReference>
<dbReference type="InterPro" id="IPR015421">
    <property type="entry name" value="PyrdxlP-dep_Trfase_major"/>
</dbReference>
<name>A0A6M3Y4Y7_9ZZZZ</name>